<dbReference type="Gene3D" id="1.20.5.170">
    <property type="match status" value="1"/>
</dbReference>
<evidence type="ECO:0000313" key="2">
    <source>
        <dbReference type="EMBL" id="VEP12873.1"/>
    </source>
</evidence>
<dbReference type="AlphaFoldDB" id="A0A563VNG1"/>
<protein>
    <submittedName>
        <fullName evidence="2">Uncharacterized protein</fullName>
    </submittedName>
</protein>
<dbReference type="RefSeq" id="WP_186375820.1">
    <property type="nucleotide sequence ID" value="NZ_LR213779.1"/>
</dbReference>
<dbReference type="EMBL" id="CAACVJ010000079">
    <property type="protein sequence ID" value="VEP12873.1"/>
    <property type="molecule type" value="Genomic_DNA"/>
</dbReference>
<evidence type="ECO:0000256" key="1">
    <source>
        <dbReference type="SAM" id="Coils"/>
    </source>
</evidence>
<keyword evidence="1" id="KW-0175">Coiled coil</keyword>
<reference evidence="2 3" key="1">
    <citation type="submission" date="2019-01" db="EMBL/GenBank/DDBJ databases">
        <authorList>
            <person name="Brito A."/>
        </authorList>
    </citation>
    <scope>NUCLEOTIDE SEQUENCE [LARGE SCALE GENOMIC DNA]</scope>
    <source>
        <strain evidence="2">1</strain>
    </source>
</reference>
<accession>A0A563VNG1</accession>
<name>A0A563VNG1_9CYAN</name>
<gene>
    <name evidence="2" type="ORF">H1P_170006</name>
</gene>
<dbReference type="Proteomes" id="UP000320055">
    <property type="component" value="Unassembled WGS sequence"/>
</dbReference>
<sequence>MSQTNTKSSSESEIKQLKEKIASLEEKLLRVSNIYRYETLQNLLKESK</sequence>
<feature type="coiled-coil region" evidence="1">
    <location>
        <begin position="7"/>
        <end position="34"/>
    </location>
</feature>
<organism evidence="2 3">
    <name type="scientific">Hyella patelloides LEGE 07179</name>
    <dbReference type="NCBI Taxonomy" id="945734"/>
    <lineage>
        <taxon>Bacteria</taxon>
        <taxon>Bacillati</taxon>
        <taxon>Cyanobacteriota</taxon>
        <taxon>Cyanophyceae</taxon>
        <taxon>Pleurocapsales</taxon>
        <taxon>Hyellaceae</taxon>
        <taxon>Hyella</taxon>
    </lineage>
</organism>
<evidence type="ECO:0000313" key="3">
    <source>
        <dbReference type="Proteomes" id="UP000320055"/>
    </source>
</evidence>
<keyword evidence="3" id="KW-1185">Reference proteome</keyword>
<proteinExistence type="predicted"/>